<comment type="caution">
    <text evidence="2">The sequence shown here is derived from an EMBL/GenBank/DDBJ whole genome shotgun (WGS) entry which is preliminary data.</text>
</comment>
<feature type="compositionally biased region" description="Basic and acidic residues" evidence="1">
    <location>
        <begin position="51"/>
        <end position="90"/>
    </location>
</feature>
<evidence type="ECO:0000256" key="1">
    <source>
        <dbReference type="SAM" id="MobiDB-lite"/>
    </source>
</evidence>
<feature type="region of interest" description="Disordered" evidence="1">
    <location>
        <begin position="799"/>
        <end position="818"/>
    </location>
</feature>
<feature type="region of interest" description="Disordered" evidence="1">
    <location>
        <begin position="301"/>
        <end position="503"/>
    </location>
</feature>
<evidence type="ECO:0000313" key="3">
    <source>
        <dbReference type="Proteomes" id="UP000218231"/>
    </source>
</evidence>
<feature type="compositionally biased region" description="Basic and acidic residues" evidence="1">
    <location>
        <begin position="333"/>
        <end position="342"/>
    </location>
</feature>
<accession>A0A2A2M237</accession>
<feature type="compositionally biased region" description="Basic and acidic residues" evidence="1">
    <location>
        <begin position="394"/>
        <end position="417"/>
    </location>
</feature>
<feature type="compositionally biased region" description="Basic residues" evidence="1">
    <location>
        <begin position="1"/>
        <end position="10"/>
    </location>
</feature>
<dbReference type="AlphaFoldDB" id="A0A2A2M237"/>
<feature type="compositionally biased region" description="Basic and acidic residues" evidence="1">
    <location>
        <begin position="98"/>
        <end position="122"/>
    </location>
</feature>
<feature type="region of interest" description="Disordered" evidence="1">
    <location>
        <begin position="1"/>
        <end position="122"/>
    </location>
</feature>
<name>A0A2A2M237_9BILA</name>
<feature type="compositionally biased region" description="Basic and acidic residues" evidence="1">
    <location>
        <begin position="306"/>
        <end position="324"/>
    </location>
</feature>
<feature type="compositionally biased region" description="Polar residues" evidence="1">
    <location>
        <begin position="431"/>
        <end position="440"/>
    </location>
</feature>
<keyword evidence="3" id="KW-1185">Reference proteome</keyword>
<gene>
    <name evidence="2" type="ORF">WR25_17112</name>
</gene>
<dbReference type="EMBL" id="LIAE01006140">
    <property type="protein sequence ID" value="PAV92581.1"/>
    <property type="molecule type" value="Genomic_DNA"/>
</dbReference>
<organism evidence="2 3">
    <name type="scientific">Diploscapter pachys</name>
    <dbReference type="NCBI Taxonomy" id="2018661"/>
    <lineage>
        <taxon>Eukaryota</taxon>
        <taxon>Metazoa</taxon>
        <taxon>Ecdysozoa</taxon>
        <taxon>Nematoda</taxon>
        <taxon>Chromadorea</taxon>
        <taxon>Rhabditida</taxon>
        <taxon>Rhabditina</taxon>
        <taxon>Rhabditomorpha</taxon>
        <taxon>Rhabditoidea</taxon>
        <taxon>Rhabditidae</taxon>
        <taxon>Diploscapter</taxon>
    </lineage>
</organism>
<proteinExistence type="predicted"/>
<protein>
    <submittedName>
        <fullName evidence="2">Uncharacterized protein</fullName>
    </submittedName>
</protein>
<feature type="compositionally biased region" description="Basic and acidic residues" evidence="1">
    <location>
        <begin position="21"/>
        <end position="44"/>
    </location>
</feature>
<feature type="compositionally biased region" description="Low complexity" evidence="1">
    <location>
        <begin position="803"/>
        <end position="818"/>
    </location>
</feature>
<reference evidence="2 3" key="1">
    <citation type="journal article" date="2017" name="Curr. Biol.">
        <title>Genome architecture and evolution of a unichromosomal asexual nematode.</title>
        <authorList>
            <person name="Fradin H."/>
            <person name="Zegar C."/>
            <person name="Gutwein M."/>
            <person name="Lucas J."/>
            <person name="Kovtun M."/>
            <person name="Corcoran D."/>
            <person name="Baugh L.R."/>
            <person name="Kiontke K."/>
            <person name="Gunsalus K."/>
            <person name="Fitch D.H."/>
            <person name="Piano F."/>
        </authorList>
    </citation>
    <scope>NUCLEOTIDE SEQUENCE [LARGE SCALE GENOMIC DNA]</scope>
    <source>
        <strain evidence="2">PF1309</strain>
    </source>
</reference>
<feature type="compositionally biased region" description="Basic and acidic residues" evidence="1">
    <location>
        <begin position="358"/>
        <end position="371"/>
    </location>
</feature>
<dbReference type="Proteomes" id="UP000218231">
    <property type="component" value="Unassembled WGS sequence"/>
</dbReference>
<evidence type="ECO:0000313" key="2">
    <source>
        <dbReference type="EMBL" id="PAV92581.1"/>
    </source>
</evidence>
<feature type="compositionally biased region" description="Basic and acidic residues" evidence="1">
    <location>
        <begin position="481"/>
        <end position="502"/>
    </location>
</feature>
<sequence length="818" mass="93446">MAQRPGRRGPARLQRLPQHGQHGDHDGEHGRPQEEQRRQADPIHEPCQPRPHREERDRPGDEVGDQHRPQELPDQQLHDIARRRTQRLADPDLLDPPRGVERGKPPQTDATDHHRQPCADRKQPRRLLVGLVEVIEPVIRALAAERHLRRHPLPDRLHLRQRDTRIACHPHARDGHERRRLGRVVIIGRHGRRARRSEAHIGNDPDDRTRTVAADRLPDGLIRRTETQRTDRLHRDDDVLGRPGWSLTVVVHAMRVIEQPPRHRADAMRLEKVGADIDPVEHRAVSRPPRDRNVVAAHAAAAAHGEVGKADRLDHRQRADRGDDGIGLARTDLGTRQRRDHQQAVAPEPDIGGAHIARLCDQHRSADHEGDGEAELENDQRLARPRPRPAAARRSVEARRDAGDDRQYDQRRHHDLIGNRQRQAPRRIDQRQPQLGQDQSTQRRHRDGQHGFAQELANERAATAPQHFTHRDLPRAQPRARRGEIDVIDQRDQQRQHADDAQRHHRLALPVADIVGQMHPGQRIHRKAYRFRRLRPHVAHAMPLDERRHLVFERLRSRRCVEAEIGRQRRAAPVRPLLGTPRLRQLDQHRELPFGRRGKVVEDALDLILLWRAATGGDRHHLTDGVGGPEIFACQAFADEQAGRRGDTLPPVPLHHRNVEDVEEGGIDLRHVLRRRDAVAQHAAAILAAVEAGANDFWEIALQFIEQPAHRLGRRAVIFTALHVPDGFDQIDLVMIRQPFFEARLEPDVQAQHQEYGDAHGKAADVERGVELVPGQRAVQRQKREAVHGVPPQIARMALATMRPSSIASPSRSSRPRR</sequence>